<name>A0ABD3BHA8_9LAMI</name>
<organism evidence="1 2">
    <name type="scientific">Castilleja foliolosa</name>
    <dbReference type="NCBI Taxonomy" id="1961234"/>
    <lineage>
        <taxon>Eukaryota</taxon>
        <taxon>Viridiplantae</taxon>
        <taxon>Streptophyta</taxon>
        <taxon>Embryophyta</taxon>
        <taxon>Tracheophyta</taxon>
        <taxon>Spermatophyta</taxon>
        <taxon>Magnoliopsida</taxon>
        <taxon>eudicotyledons</taxon>
        <taxon>Gunneridae</taxon>
        <taxon>Pentapetalae</taxon>
        <taxon>asterids</taxon>
        <taxon>lamiids</taxon>
        <taxon>Lamiales</taxon>
        <taxon>Orobanchaceae</taxon>
        <taxon>Pedicularideae</taxon>
        <taxon>Castillejinae</taxon>
        <taxon>Castilleja</taxon>
    </lineage>
</organism>
<gene>
    <name evidence="1" type="primary">GLU1_4</name>
    <name evidence="1" type="ORF">CASFOL_039555</name>
</gene>
<reference evidence="2" key="1">
    <citation type="journal article" date="2024" name="IScience">
        <title>Strigolactones Initiate the Formation of Haustorium-like Structures in Castilleja.</title>
        <authorList>
            <person name="Buerger M."/>
            <person name="Peterson D."/>
            <person name="Chory J."/>
        </authorList>
    </citation>
    <scope>NUCLEOTIDE SEQUENCE [LARGE SCALE GENOMIC DNA]</scope>
</reference>
<dbReference type="Proteomes" id="UP001632038">
    <property type="component" value="Unassembled WGS sequence"/>
</dbReference>
<dbReference type="EC" id="1.4.7.1" evidence="1"/>
<protein>
    <submittedName>
        <fullName evidence="1">Glutamate synthase 1</fullName>
        <ecNumber evidence="1">1.4.7.1</ecNumber>
    </submittedName>
</protein>
<keyword evidence="2" id="KW-1185">Reference proteome</keyword>
<sequence length="134" mass="15203">MLRRATADVMGCLGVDGGDCNYGLKEWMAATLRRLQGGGESNRRWVVAGHGWDGDALSLDQLTRLYIGELSKEILSFWIEAFSEDTTKRLEDFGFIQFRPGEKSKLLHRAVSQKSETAYTISHLHFVNRPVNIW</sequence>
<dbReference type="AlphaFoldDB" id="A0ABD3BHA8"/>
<accession>A0ABD3BHA8</accession>
<comment type="caution">
    <text evidence="1">The sequence shown here is derived from an EMBL/GenBank/DDBJ whole genome shotgun (WGS) entry which is preliminary data.</text>
</comment>
<evidence type="ECO:0000313" key="2">
    <source>
        <dbReference type="Proteomes" id="UP001632038"/>
    </source>
</evidence>
<proteinExistence type="predicted"/>
<dbReference type="EMBL" id="JAVIJP010000092">
    <property type="protein sequence ID" value="KAL3616165.1"/>
    <property type="molecule type" value="Genomic_DNA"/>
</dbReference>
<evidence type="ECO:0000313" key="1">
    <source>
        <dbReference type="EMBL" id="KAL3616165.1"/>
    </source>
</evidence>
<dbReference type="GO" id="GO:0016041">
    <property type="term" value="F:glutamate synthase (ferredoxin) activity"/>
    <property type="evidence" value="ECO:0007669"/>
    <property type="project" value="UniProtKB-EC"/>
</dbReference>
<keyword evidence="1" id="KW-0560">Oxidoreductase</keyword>